<protein>
    <recommendedName>
        <fullName evidence="3">AG1 protein</fullName>
    </recommendedName>
</protein>
<evidence type="ECO:0008006" key="3">
    <source>
        <dbReference type="Google" id="ProtNLM"/>
    </source>
</evidence>
<dbReference type="Proteomes" id="UP001432075">
    <property type="component" value="Chromosome"/>
</dbReference>
<keyword evidence="2" id="KW-1185">Reference proteome</keyword>
<organism evidence="1 2">
    <name type="scientific">Streptomyces goshikiensis</name>
    <dbReference type="NCBI Taxonomy" id="1942"/>
    <lineage>
        <taxon>Bacteria</taxon>
        <taxon>Bacillati</taxon>
        <taxon>Actinomycetota</taxon>
        <taxon>Actinomycetes</taxon>
        <taxon>Kitasatosporales</taxon>
        <taxon>Streptomycetaceae</taxon>
        <taxon>Streptomyces</taxon>
    </lineage>
</organism>
<name>A0ABZ1RFD0_9ACTN</name>
<evidence type="ECO:0000313" key="1">
    <source>
        <dbReference type="EMBL" id="WUO45416.1"/>
    </source>
</evidence>
<sequence>MSFDEEWAELRSAAVEKQTAMRLNQLEPGGGGGPGPQGDLVVTQKDLAAVGDAAFKLRQRLGTDGDHAKASTYEAAGSLKKDFALGAALSTLADKWHDQVGTLLDACAHISNHLDYTQNAHAEDEYWIATQFKFAQLDKGFEERAQH</sequence>
<accession>A0ABZ1RFD0</accession>
<evidence type="ECO:0000313" key="2">
    <source>
        <dbReference type="Proteomes" id="UP001432075"/>
    </source>
</evidence>
<proteinExistence type="predicted"/>
<reference evidence="1" key="1">
    <citation type="submission" date="2022-10" db="EMBL/GenBank/DDBJ databases">
        <title>The complete genomes of actinobacterial strains from the NBC collection.</title>
        <authorList>
            <person name="Joergensen T.S."/>
            <person name="Alvarez Arevalo M."/>
            <person name="Sterndorff E.B."/>
            <person name="Faurdal D."/>
            <person name="Vuksanovic O."/>
            <person name="Mourched A.-S."/>
            <person name="Charusanti P."/>
            <person name="Shaw S."/>
            <person name="Blin K."/>
            <person name="Weber T."/>
        </authorList>
    </citation>
    <scope>NUCLEOTIDE SEQUENCE</scope>
    <source>
        <strain evidence="1">NBC_00283</strain>
    </source>
</reference>
<dbReference type="EMBL" id="CP108057">
    <property type="protein sequence ID" value="WUO45416.1"/>
    <property type="molecule type" value="Genomic_DNA"/>
</dbReference>
<gene>
    <name evidence="1" type="ORF">OHU17_05980</name>
</gene>